<reference evidence="1" key="1">
    <citation type="submission" date="2023-03" db="EMBL/GenBank/DDBJ databases">
        <title>Massive genome expansion in bonnet fungi (Mycena s.s.) driven by repeated elements and novel gene families across ecological guilds.</title>
        <authorList>
            <consortium name="Lawrence Berkeley National Laboratory"/>
            <person name="Harder C.B."/>
            <person name="Miyauchi S."/>
            <person name="Viragh M."/>
            <person name="Kuo A."/>
            <person name="Thoen E."/>
            <person name="Andreopoulos B."/>
            <person name="Lu D."/>
            <person name="Skrede I."/>
            <person name="Drula E."/>
            <person name="Henrissat B."/>
            <person name="Morin E."/>
            <person name="Kohler A."/>
            <person name="Barry K."/>
            <person name="LaButti K."/>
            <person name="Morin E."/>
            <person name="Salamov A."/>
            <person name="Lipzen A."/>
            <person name="Mereny Z."/>
            <person name="Hegedus B."/>
            <person name="Baldrian P."/>
            <person name="Stursova M."/>
            <person name="Weitz H."/>
            <person name="Taylor A."/>
            <person name="Grigoriev I.V."/>
            <person name="Nagy L.G."/>
            <person name="Martin F."/>
            <person name="Kauserud H."/>
        </authorList>
    </citation>
    <scope>NUCLEOTIDE SEQUENCE</scope>
    <source>
        <strain evidence="1">CBHHK173m</strain>
    </source>
</reference>
<evidence type="ECO:0000313" key="1">
    <source>
        <dbReference type="EMBL" id="KAJ7101402.1"/>
    </source>
</evidence>
<accession>A0AAD6UIJ2</accession>
<proteinExistence type="predicted"/>
<evidence type="ECO:0000313" key="2">
    <source>
        <dbReference type="Proteomes" id="UP001222325"/>
    </source>
</evidence>
<organism evidence="1 2">
    <name type="scientific">Mycena belliarum</name>
    <dbReference type="NCBI Taxonomy" id="1033014"/>
    <lineage>
        <taxon>Eukaryota</taxon>
        <taxon>Fungi</taxon>
        <taxon>Dikarya</taxon>
        <taxon>Basidiomycota</taxon>
        <taxon>Agaricomycotina</taxon>
        <taxon>Agaricomycetes</taxon>
        <taxon>Agaricomycetidae</taxon>
        <taxon>Agaricales</taxon>
        <taxon>Marasmiineae</taxon>
        <taxon>Mycenaceae</taxon>
        <taxon>Mycena</taxon>
    </lineage>
</organism>
<sequence>MLWPVPWKFPLPPPLSVSTLQQEPGIVERRRDALAMTMLRGTWLFCRRDTPLWTLYRLYEAVVDYNADEMMMDSQYWFHEQAQWRLVDIPDPRDPDPVRYAILAALAEDLVDSFNYKIKMGLRRGITFGQPWLIEGFKKDPDPPFETAPSWTSTVGPLPDYLELSPDVTAMPPFQRRNIRANMNQLRNF</sequence>
<protein>
    <submittedName>
        <fullName evidence="1">Uncharacterized protein</fullName>
    </submittedName>
</protein>
<keyword evidence="2" id="KW-1185">Reference proteome</keyword>
<dbReference type="AlphaFoldDB" id="A0AAD6UIJ2"/>
<dbReference type="Proteomes" id="UP001222325">
    <property type="component" value="Unassembled WGS sequence"/>
</dbReference>
<dbReference type="EMBL" id="JARJCN010000004">
    <property type="protein sequence ID" value="KAJ7101402.1"/>
    <property type="molecule type" value="Genomic_DNA"/>
</dbReference>
<gene>
    <name evidence="1" type="ORF">B0H15DRAFT_410811</name>
</gene>
<comment type="caution">
    <text evidence="1">The sequence shown here is derived from an EMBL/GenBank/DDBJ whole genome shotgun (WGS) entry which is preliminary data.</text>
</comment>
<name>A0AAD6UIJ2_9AGAR</name>